<evidence type="ECO:0000313" key="3">
    <source>
        <dbReference type="Proteomes" id="UP000620559"/>
    </source>
</evidence>
<reference evidence="2" key="1">
    <citation type="submission" date="2020-10" db="EMBL/GenBank/DDBJ databases">
        <authorList>
            <person name="Castelo-Branco R."/>
            <person name="Eusebio N."/>
            <person name="Adriana R."/>
            <person name="Vieira A."/>
            <person name="Brugerolle De Fraissinette N."/>
            <person name="Rezende De Castro R."/>
            <person name="Schneider M.P."/>
            <person name="Vasconcelos V."/>
            <person name="Leao P.N."/>
        </authorList>
    </citation>
    <scope>NUCLEOTIDE SEQUENCE</scope>
    <source>
        <strain evidence="2">LEGE 06105</strain>
    </source>
</reference>
<dbReference type="Proteomes" id="UP000620559">
    <property type="component" value="Unassembled WGS sequence"/>
</dbReference>
<organism evidence="2 3">
    <name type="scientific">Plectonema cf. radiosum LEGE 06105</name>
    <dbReference type="NCBI Taxonomy" id="945769"/>
    <lineage>
        <taxon>Bacteria</taxon>
        <taxon>Bacillati</taxon>
        <taxon>Cyanobacteriota</taxon>
        <taxon>Cyanophyceae</taxon>
        <taxon>Oscillatoriophycideae</taxon>
        <taxon>Oscillatoriales</taxon>
        <taxon>Microcoleaceae</taxon>
        <taxon>Plectonema</taxon>
    </lineage>
</organism>
<name>A0A8J7F414_9CYAN</name>
<dbReference type="PANTHER" id="PTHR19879">
    <property type="entry name" value="TRANSCRIPTION INITIATION FACTOR TFIID"/>
    <property type="match status" value="1"/>
</dbReference>
<sequence>MATFTGHTKSITDISFSPDGKILASAGNDGTIQLWNNQGNQILTFKSHSASISSINFSPDSKTLASASDRVCGRNGIF</sequence>
<dbReference type="SUPFAM" id="SSF50978">
    <property type="entry name" value="WD40 repeat-like"/>
    <property type="match status" value="1"/>
</dbReference>
<dbReference type="RefSeq" id="WP_193917583.1">
    <property type="nucleotide sequence ID" value="NZ_JADEWL010000009.1"/>
</dbReference>
<keyword evidence="3" id="KW-1185">Reference proteome</keyword>
<dbReference type="PROSITE" id="PS50294">
    <property type="entry name" value="WD_REPEATS_REGION"/>
    <property type="match status" value="1"/>
</dbReference>
<comment type="caution">
    <text evidence="2">The sequence shown here is derived from an EMBL/GenBank/DDBJ whole genome shotgun (WGS) entry which is preliminary data.</text>
</comment>
<dbReference type="Pfam" id="PF00400">
    <property type="entry name" value="WD40"/>
    <property type="match status" value="2"/>
</dbReference>
<dbReference type="PROSITE" id="PS50082">
    <property type="entry name" value="WD_REPEATS_2"/>
    <property type="match status" value="1"/>
</dbReference>
<keyword evidence="1" id="KW-0853">WD repeat</keyword>
<dbReference type="AlphaFoldDB" id="A0A8J7F414"/>
<dbReference type="InterPro" id="IPR015943">
    <property type="entry name" value="WD40/YVTN_repeat-like_dom_sf"/>
</dbReference>
<gene>
    <name evidence="2" type="ORF">IQ247_04445</name>
</gene>
<evidence type="ECO:0000256" key="1">
    <source>
        <dbReference type="PROSITE-ProRule" id="PRU00221"/>
    </source>
</evidence>
<dbReference type="SMART" id="SM00320">
    <property type="entry name" value="WD40"/>
    <property type="match status" value="2"/>
</dbReference>
<dbReference type="EMBL" id="JADEWL010000009">
    <property type="protein sequence ID" value="MBE9211974.1"/>
    <property type="molecule type" value="Genomic_DNA"/>
</dbReference>
<proteinExistence type="predicted"/>
<dbReference type="InterPro" id="IPR001680">
    <property type="entry name" value="WD40_rpt"/>
</dbReference>
<dbReference type="Gene3D" id="2.130.10.10">
    <property type="entry name" value="YVTN repeat-like/Quinoprotein amine dehydrogenase"/>
    <property type="match status" value="1"/>
</dbReference>
<dbReference type="PANTHER" id="PTHR19879:SF9">
    <property type="entry name" value="TRANSCRIPTION INITIATION FACTOR TFIID SUBUNIT 5"/>
    <property type="match status" value="1"/>
</dbReference>
<feature type="repeat" description="WD" evidence="1">
    <location>
        <begin position="4"/>
        <end position="36"/>
    </location>
</feature>
<accession>A0A8J7F414</accession>
<evidence type="ECO:0000313" key="2">
    <source>
        <dbReference type="EMBL" id="MBE9211974.1"/>
    </source>
</evidence>
<dbReference type="InterPro" id="IPR036322">
    <property type="entry name" value="WD40_repeat_dom_sf"/>
</dbReference>
<protein>
    <submittedName>
        <fullName evidence="2">PD40 domain-containing protein</fullName>
    </submittedName>
</protein>